<protein>
    <submittedName>
        <fullName evidence="2">HNH endonuclease</fullName>
    </submittedName>
</protein>
<dbReference type="GO" id="GO:0016788">
    <property type="term" value="F:hydrolase activity, acting on ester bonds"/>
    <property type="evidence" value="ECO:0007669"/>
    <property type="project" value="InterPro"/>
</dbReference>
<evidence type="ECO:0000259" key="1">
    <source>
        <dbReference type="Pfam" id="PF07463"/>
    </source>
</evidence>
<gene>
    <name evidence="2" type="primary">39</name>
    <name evidence="2" type="ORF">PBI_BERNARDO_39</name>
</gene>
<dbReference type="GeneID" id="17777870"/>
<name>V5R8W6_9CAUD</name>
<dbReference type="SUPFAM" id="SSF54060">
    <property type="entry name" value="His-Me finger endonucleases"/>
    <property type="match status" value="1"/>
</dbReference>
<reference evidence="3" key="1">
    <citation type="submission" date="2013-07" db="EMBL/GenBank/DDBJ databases">
        <authorList>
            <person name="Avetisyan R."/>
            <person name="Cohen A."/>
            <person name="Morales N."/>
            <person name="Prien C."/>
            <person name="Cooper S."/>
            <person name="Beaty S."/>
            <person name="Reddi K."/>
            <person name="Villella W."/>
            <person name="Sanders E.R."/>
        </authorList>
    </citation>
    <scope>NUCLEOTIDE SEQUENCE [LARGE SCALE GENOMIC DNA]</scope>
</reference>
<keyword evidence="2" id="KW-0255">Endonuclease</keyword>
<dbReference type="Proteomes" id="UP000018629">
    <property type="component" value="Segment"/>
</dbReference>
<keyword evidence="2" id="KW-0540">Nuclease</keyword>
<dbReference type="Pfam" id="PF07463">
    <property type="entry name" value="NUMOD4"/>
    <property type="match status" value="1"/>
</dbReference>
<dbReference type="RefSeq" id="YP_008858965.1">
    <property type="nucleotide sequence ID" value="NC_022983.1"/>
</dbReference>
<dbReference type="InterPro" id="IPR044925">
    <property type="entry name" value="His-Me_finger_sf"/>
</dbReference>
<dbReference type="InterPro" id="IPR010902">
    <property type="entry name" value="NUMOD4"/>
</dbReference>
<keyword evidence="3" id="KW-1185">Reference proteome</keyword>
<evidence type="ECO:0000313" key="3">
    <source>
        <dbReference type="Proteomes" id="UP000018629"/>
    </source>
</evidence>
<dbReference type="GO" id="GO:0004519">
    <property type="term" value="F:endonuclease activity"/>
    <property type="evidence" value="ECO:0007669"/>
    <property type="project" value="UniProtKB-KW"/>
</dbReference>
<sequence>MKWLPVVGYEGKYEISDEGLVRSIRRKGSPGRVLKPYIHKGYWYAKLWSDNRETRVLIHRMMLLAFVGDPPEGAPFALHRDDIPAHNVLSNLRWGSDADNARDRVINGRHNQARKTECKYGHPFNSENTYVRPDGRGRQCRACMSKEK</sequence>
<dbReference type="EMBL" id="KF493879">
    <property type="protein sequence ID" value="AHB31716.1"/>
    <property type="molecule type" value="Genomic_DNA"/>
</dbReference>
<organism evidence="2 3">
    <name type="scientific">Mycobacterium phage Bernardo</name>
    <dbReference type="NCBI Taxonomy" id="1429903"/>
    <lineage>
        <taxon>Viruses</taxon>
        <taxon>Duplodnaviria</taxon>
        <taxon>Heunggongvirae</taxon>
        <taxon>Uroviricota</taxon>
        <taxon>Caudoviricetes</taxon>
        <taxon>Bclasvirinae</taxon>
        <taxon>Pipefishvirus</taxon>
        <taxon>Pipefishvirus bernardo</taxon>
    </lineage>
</organism>
<proteinExistence type="predicted"/>
<accession>V5R8W6</accession>
<evidence type="ECO:0000313" key="2">
    <source>
        <dbReference type="EMBL" id="AHB31716.1"/>
    </source>
</evidence>
<keyword evidence="2" id="KW-0378">Hydrolase</keyword>
<dbReference type="KEGG" id="vg:17777870"/>
<feature type="domain" description="NUMOD4" evidence="1">
    <location>
        <begin position="1"/>
        <end position="48"/>
    </location>
</feature>
<dbReference type="Gene3D" id="3.90.75.20">
    <property type="match status" value="1"/>
</dbReference>